<evidence type="ECO:0000313" key="4">
    <source>
        <dbReference type="Proteomes" id="UP000075755"/>
    </source>
</evidence>
<keyword evidence="5" id="KW-1185">Reference proteome</keyword>
<organism evidence="2 4">
    <name type="scientific">Aminobacter aminovorans</name>
    <name type="common">Chelatobacter heintzii</name>
    <dbReference type="NCBI Taxonomy" id="83263"/>
    <lineage>
        <taxon>Bacteria</taxon>
        <taxon>Pseudomonadati</taxon>
        <taxon>Pseudomonadota</taxon>
        <taxon>Alphaproteobacteria</taxon>
        <taxon>Hyphomicrobiales</taxon>
        <taxon>Phyllobacteriaceae</taxon>
        <taxon>Aminobacter</taxon>
    </lineage>
</organism>
<keyword evidence="1" id="KW-0812">Transmembrane</keyword>
<dbReference type="AlphaFoldDB" id="A0AAC8YSA0"/>
<dbReference type="Proteomes" id="UP000075755">
    <property type="component" value="Chromosome"/>
</dbReference>
<evidence type="ECO:0000313" key="3">
    <source>
        <dbReference type="EMBL" id="MBB3706081.1"/>
    </source>
</evidence>
<gene>
    <name evidence="2" type="ORF">AA2016_4449</name>
    <name evidence="3" type="ORF">FHS67_002401</name>
</gene>
<name>A0AAC8YSA0_AMIAI</name>
<keyword evidence="1" id="KW-0472">Membrane</keyword>
<evidence type="ECO:0000313" key="2">
    <source>
        <dbReference type="EMBL" id="AMS43361.1"/>
    </source>
</evidence>
<protein>
    <submittedName>
        <fullName evidence="2">Uncharacterized protein</fullName>
    </submittedName>
</protein>
<evidence type="ECO:0000256" key="1">
    <source>
        <dbReference type="SAM" id="Phobius"/>
    </source>
</evidence>
<dbReference type="KEGG" id="aak:AA2016_4449"/>
<evidence type="ECO:0000313" key="5">
    <source>
        <dbReference type="Proteomes" id="UP000577697"/>
    </source>
</evidence>
<dbReference type="EMBL" id="CP015005">
    <property type="protein sequence ID" value="AMS43361.1"/>
    <property type="molecule type" value="Genomic_DNA"/>
</dbReference>
<dbReference type="Proteomes" id="UP000577697">
    <property type="component" value="Unassembled WGS sequence"/>
</dbReference>
<accession>A0AAC8YSA0</accession>
<feature type="transmembrane region" description="Helical" evidence="1">
    <location>
        <begin position="37"/>
        <end position="55"/>
    </location>
</feature>
<proteinExistence type="predicted"/>
<dbReference type="RefSeq" id="WP_067963927.1">
    <property type="nucleotide sequence ID" value="NZ_CP015005.1"/>
</dbReference>
<feature type="transmembrane region" description="Helical" evidence="1">
    <location>
        <begin position="61"/>
        <end position="84"/>
    </location>
</feature>
<sequence length="94" mass="9873">MPYLDIYLAQLTDPFRSGLLVALLVTAANTAPTLNRWIPIALGVVFVAVLIPFSFGASDDIAKAFAVAVGLVSNITLLAVLLGAKALYSRLARG</sequence>
<dbReference type="EMBL" id="JACICB010000008">
    <property type="protein sequence ID" value="MBB3706081.1"/>
    <property type="molecule type" value="Genomic_DNA"/>
</dbReference>
<reference evidence="2 4" key="1">
    <citation type="submission" date="2016-03" db="EMBL/GenBank/DDBJ databases">
        <title>Complete genome of Aminobacter aminovorans KCTC 2477.</title>
        <authorList>
            <person name="Kim K.M."/>
        </authorList>
    </citation>
    <scope>NUCLEOTIDE SEQUENCE [LARGE SCALE GENOMIC DNA]</scope>
    <source>
        <strain evidence="2 4">KCTC 2477</strain>
    </source>
</reference>
<keyword evidence="1" id="KW-1133">Transmembrane helix</keyword>
<reference evidence="3 5" key="2">
    <citation type="submission" date="2020-08" db="EMBL/GenBank/DDBJ databases">
        <title>Genomic Encyclopedia of Type Strains, Phase IV (KMG-IV): sequencing the most valuable type-strain genomes for metagenomic binning, comparative biology and taxonomic classification.</title>
        <authorList>
            <person name="Goeker M."/>
        </authorList>
    </citation>
    <scope>NUCLEOTIDE SEQUENCE [LARGE SCALE GENOMIC DNA]</scope>
    <source>
        <strain evidence="3 5">DSM 10368</strain>
    </source>
</reference>